<organism evidence="1 2">
    <name type="scientific">Petrachloros mirabilis ULC683</name>
    <dbReference type="NCBI Taxonomy" id="2781853"/>
    <lineage>
        <taxon>Bacteria</taxon>
        <taxon>Bacillati</taxon>
        <taxon>Cyanobacteriota</taxon>
        <taxon>Cyanophyceae</taxon>
        <taxon>Synechococcales</taxon>
        <taxon>Petrachlorosaceae</taxon>
        <taxon>Petrachloros</taxon>
        <taxon>Petrachloros mirabilis</taxon>
    </lineage>
</organism>
<dbReference type="EMBL" id="WVIC01000015">
    <property type="protein sequence ID" value="NCJ06653.1"/>
    <property type="molecule type" value="Genomic_DNA"/>
</dbReference>
<proteinExistence type="predicted"/>
<dbReference type="Proteomes" id="UP000607397">
    <property type="component" value="Unassembled WGS sequence"/>
</dbReference>
<dbReference type="AlphaFoldDB" id="A0A8K1ZZ60"/>
<evidence type="ECO:0000313" key="1">
    <source>
        <dbReference type="EMBL" id="NCJ06653.1"/>
    </source>
</evidence>
<name>A0A8K1ZZ60_9CYAN</name>
<protein>
    <submittedName>
        <fullName evidence="1">DUF1018 domain-containing protein</fullName>
    </submittedName>
</protein>
<keyword evidence="2" id="KW-1185">Reference proteome</keyword>
<reference evidence="1" key="1">
    <citation type="submission" date="2019-12" db="EMBL/GenBank/DDBJ databases">
        <title>High-Quality draft genome sequences of three cyanobacteria isolated from the limestone walls of the Old Cathedral of Coimbra.</title>
        <authorList>
            <person name="Tiago I."/>
            <person name="Soares F."/>
            <person name="Portugal A."/>
        </authorList>
    </citation>
    <scope>NUCLEOTIDE SEQUENCE [LARGE SCALE GENOMIC DNA]</scope>
    <source>
        <strain evidence="1">C</strain>
    </source>
</reference>
<dbReference type="Pfam" id="PF06252">
    <property type="entry name" value="GemA"/>
    <property type="match status" value="1"/>
</dbReference>
<accession>A0A8K1ZZ60</accession>
<dbReference type="RefSeq" id="WP_161825130.1">
    <property type="nucleotide sequence ID" value="NZ_WVIC01000015.1"/>
</dbReference>
<evidence type="ECO:0000313" key="2">
    <source>
        <dbReference type="Proteomes" id="UP000607397"/>
    </source>
</evidence>
<gene>
    <name evidence="1" type="ORF">GS597_09070</name>
</gene>
<dbReference type="InterPro" id="IPR009363">
    <property type="entry name" value="Phage_Mu_Gp16"/>
</dbReference>
<sequence length="262" mass="30301">MIDPQTHTQGDVLGNIGDLLREEQVIYENRQILNQAFQEIGSALRRIRDLKLYKLKPYSNFEDYCEAEFKMSRSRAYQLIDSAKVIQNVYSCRQIPANEAQTRPLAQLPPCEQKEVAMQQIPKDQRTRLLKLIHIGKKQLGLDDDTYREFLDSVTGHRSAADCTMSQLNLVLRRMESAGFKRGGGKYSPRTRDKSLKTPIDKIRAIWIDLAKQGKIKDRTEAGLRKFIKRQTGLDKIDWLLPEQSQKVIEALKIIQARETRE</sequence>
<comment type="caution">
    <text evidence="1">The sequence shown here is derived from an EMBL/GenBank/DDBJ whole genome shotgun (WGS) entry which is preliminary data.</text>
</comment>